<name>A0A1E1W812_PECGO</name>
<dbReference type="InterPro" id="IPR051703">
    <property type="entry name" value="NF-kappa-B_Signaling_Reg"/>
</dbReference>
<sequence length="136" mass="15923">MILCISGVIEEENSILEIKCFPSLARNNQDIFSAAKDRKNFPLLVDDTGALQINKKHNYYYQIQGQLRVSKMMKCYFIGYVSPSFDITVLEVQRDENFIKNMMPKLVTFYKNCILPEVVLRRVTKKQKCIDISIMW</sequence>
<dbReference type="SUPFAM" id="SSF52980">
    <property type="entry name" value="Restriction endonuclease-like"/>
    <property type="match status" value="1"/>
</dbReference>
<dbReference type="PANTHER" id="PTHR46609">
    <property type="entry name" value="EXONUCLEASE, PHAGE-TYPE/RECB, C-TERMINAL DOMAIN-CONTAINING PROTEIN"/>
    <property type="match status" value="1"/>
</dbReference>
<protein>
    <recommendedName>
        <fullName evidence="3">YqaJ viral recombinase domain-containing protein</fullName>
    </recommendedName>
</protein>
<dbReference type="EMBL" id="GDQN01007969">
    <property type="protein sequence ID" value="JAT83085.1"/>
    <property type="molecule type" value="Transcribed_RNA"/>
</dbReference>
<dbReference type="PANTHER" id="PTHR46609:SF8">
    <property type="entry name" value="YQAJ VIRAL RECOMBINASE DOMAIN-CONTAINING PROTEIN"/>
    <property type="match status" value="1"/>
</dbReference>
<dbReference type="InterPro" id="IPR011604">
    <property type="entry name" value="PDDEXK-like_dom_sf"/>
</dbReference>
<dbReference type="AlphaFoldDB" id="A0A1E1W812"/>
<evidence type="ECO:0000313" key="2">
    <source>
        <dbReference type="EMBL" id="JAT83793.1"/>
    </source>
</evidence>
<dbReference type="Gene3D" id="3.90.320.10">
    <property type="match status" value="1"/>
</dbReference>
<dbReference type="EMBL" id="GDQN01007261">
    <property type="protein sequence ID" value="JAT83793.1"/>
    <property type="molecule type" value="Transcribed_RNA"/>
</dbReference>
<evidence type="ECO:0000313" key="1">
    <source>
        <dbReference type="EMBL" id="JAT83085.1"/>
    </source>
</evidence>
<dbReference type="OrthoDB" id="421276at2759"/>
<organism evidence="1">
    <name type="scientific">Pectinophora gossypiella</name>
    <name type="common">Cotton pink bollworm</name>
    <name type="synonym">Depressaria gossypiella</name>
    <dbReference type="NCBI Taxonomy" id="13191"/>
    <lineage>
        <taxon>Eukaryota</taxon>
        <taxon>Metazoa</taxon>
        <taxon>Ecdysozoa</taxon>
        <taxon>Arthropoda</taxon>
        <taxon>Hexapoda</taxon>
        <taxon>Insecta</taxon>
        <taxon>Pterygota</taxon>
        <taxon>Neoptera</taxon>
        <taxon>Endopterygota</taxon>
        <taxon>Lepidoptera</taxon>
        <taxon>Glossata</taxon>
        <taxon>Ditrysia</taxon>
        <taxon>Gelechioidea</taxon>
        <taxon>Gelechiidae</taxon>
        <taxon>Apatetrinae</taxon>
        <taxon>Pectinophora</taxon>
    </lineage>
</organism>
<dbReference type="InterPro" id="IPR011335">
    <property type="entry name" value="Restrct_endonuc-II-like"/>
</dbReference>
<evidence type="ECO:0008006" key="3">
    <source>
        <dbReference type="Google" id="ProtNLM"/>
    </source>
</evidence>
<dbReference type="GO" id="GO:0006281">
    <property type="term" value="P:DNA repair"/>
    <property type="evidence" value="ECO:0007669"/>
    <property type="project" value="UniProtKB-ARBA"/>
</dbReference>
<gene>
    <name evidence="1" type="ORF">g.15024</name>
    <name evidence="2" type="ORF">g.15025</name>
</gene>
<reference evidence="1" key="1">
    <citation type="submission" date="2015-09" db="EMBL/GenBank/DDBJ databases">
        <title>De novo assembly of Pectinophora gossypiella (Pink Bollworm) gut transcriptome.</title>
        <authorList>
            <person name="Tassone E.E."/>
        </authorList>
    </citation>
    <scope>NUCLEOTIDE SEQUENCE</scope>
</reference>
<accession>A0A1E1W812</accession>
<proteinExistence type="predicted"/>